<proteinExistence type="predicted"/>
<accession>A0AAD4AKL5</accession>
<dbReference type="Proteomes" id="UP000016487">
    <property type="component" value="Unassembled WGS sequence"/>
</dbReference>
<dbReference type="AlphaFoldDB" id="A0AAD4AKL5"/>
<evidence type="ECO:0000256" key="1">
    <source>
        <dbReference type="SAM" id="Coils"/>
    </source>
</evidence>
<feature type="signal peptide" evidence="2">
    <location>
        <begin position="1"/>
        <end position="17"/>
    </location>
</feature>
<dbReference type="InterPro" id="IPR011990">
    <property type="entry name" value="TPR-like_helical_dom_sf"/>
</dbReference>
<protein>
    <recommendedName>
        <fullName evidence="5">Tetratricopeptide repeat-containing protein</fullName>
    </recommendedName>
</protein>
<dbReference type="RefSeq" id="WP_010362704.1">
    <property type="nucleotide sequence ID" value="NZ_AHBZ03000014.1"/>
</dbReference>
<evidence type="ECO:0008006" key="5">
    <source>
        <dbReference type="Google" id="ProtNLM"/>
    </source>
</evidence>
<evidence type="ECO:0000313" key="3">
    <source>
        <dbReference type="EMBL" id="KAF7773885.1"/>
    </source>
</evidence>
<sequence length="332" mass="38619">MKFFASIFLLFSMPITAQNIDAKLQEAKDYLVVNPAQSLQLLNVITDFKTLTVPQQINWYIIAMRASVPTGNTTLLIDSIDAVFSHYQHPKFIENLTTITSALGIWLRKNNYLDDAQASFECSYKHAKNDRHKLILTNSLALLARQLDNLEKAKALYTQAKKLAKKAQQKNILAIIENNQGMIALEEGLIEKAEQHFRTALIGYQNIDKRSGQISAGLNLLFIFVIQNNQVNFERLYEPTYNLTTAFPNETKKALLFWLNMRFLQLQGKQLTKNDHKQLKTNYLLIEDKKLKTLINRYIAPHFNFKVVKERYEKQKFSRLWFKHVQSCDWKK</sequence>
<feature type="chain" id="PRO_5042153927" description="Tetratricopeptide repeat-containing protein" evidence="2">
    <location>
        <begin position="18"/>
        <end position="332"/>
    </location>
</feature>
<keyword evidence="2" id="KW-0732">Signal</keyword>
<keyword evidence="1" id="KW-0175">Coiled coil</keyword>
<name>A0AAD4AKL5_9GAMM</name>
<evidence type="ECO:0000313" key="4">
    <source>
        <dbReference type="Proteomes" id="UP000016487"/>
    </source>
</evidence>
<organism evidence="3 4">
    <name type="scientific">Pseudoalteromonas citrea</name>
    <dbReference type="NCBI Taxonomy" id="43655"/>
    <lineage>
        <taxon>Bacteria</taxon>
        <taxon>Pseudomonadati</taxon>
        <taxon>Pseudomonadota</taxon>
        <taxon>Gammaproteobacteria</taxon>
        <taxon>Alteromonadales</taxon>
        <taxon>Pseudoalteromonadaceae</taxon>
        <taxon>Pseudoalteromonas</taxon>
    </lineage>
</organism>
<feature type="coiled-coil region" evidence="1">
    <location>
        <begin position="133"/>
        <end position="170"/>
    </location>
</feature>
<reference evidence="3" key="2">
    <citation type="submission" date="2015-03" db="EMBL/GenBank/DDBJ databases">
        <title>Genome sequence of Pseudoalteromonas citrea.</title>
        <authorList>
            <person name="Xie B.-B."/>
            <person name="Rong J.-C."/>
            <person name="Qin Q.-L."/>
            <person name="Zhang Y.-Z."/>
        </authorList>
    </citation>
    <scope>NUCLEOTIDE SEQUENCE</scope>
    <source>
        <strain evidence="3">DSM 8771</strain>
    </source>
</reference>
<gene>
    <name evidence="3" type="ORF">PCIT_a0224</name>
</gene>
<comment type="caution">
    <text evidence="3">The sequence shown here is derived from an EMBL/GenBank/DDBJ whole genome shotgun (WGS) entry which is preliminary data.</text>
</comment>
<evidence type="ECO:0000256" key="2">
    <source>
        <dbReference type="SAM" id="SignalP"/>
    </source>
</evidence>
<reference evidence="3" key="1">
    <citation type="journal article" date="2012" name="J. Bacteriol.">
        <title>Genome sequences of type strains of seven species of the marine bacterium Pseudoalteromonas.</title>
        <authorList>
            <person name="Xie B.B."/>
            <person name="Shu Y.L."/>
            <person name="Qin Q.L."/>
            <person name="Rong J.C."/>
            <person name="Zhang X.Y."/>
            <person name="Chen X.L."/>
            <person name="Shi M."/>
            <person name="He H.L."/>
            <person name="Zhou B.C."/>
            <person name="Zhang Y.Z."/>
        </authorList>
    </citation>
    <scope>NUCLEOTIDE SEQUENCE</scope>
    <source>
        <strain evidence="3">DSM 8771</strain>
    </source>
</reference>
<dbReference type="Gene3D" id="1.25.40.10">
    <property type="entry name" value="Tetratricopeptide repeat domain"/>
    <property type="match status" value="1"/>
</dbReference>
<dbReference type="EMBL" id="AHBZ03000014">
    <property type="protein sequence ID" value="KAF7773885.1"/>
    <property type="molecule type" value="Genomic_DNA"/>
</dbReference>
<dbReference type="SUPFAM" id="SSF48452">
    <property type="entry name" value="TPR-like"/>
    <property type="match status" value="1"/>
</dbReference>